<accession>A0A7N0UTW4</accession>
<name>A0A7N0UTW4_KALFE</name>
<proteinExistence type="predicted"/>
<evidence type="ECO:0000313" key="2">
    <source>
        <dbReference type="Proteomes" id="UP000594263"/>
    </source>
</evidence>
<keyword evidence="2" id="KW-1185">Reference proteome</keyword>
<protein>
    <submittedName>
        <fullName evidence="1">Uncharacterized protein</fullName>
    </submittedName>
</protein>
<evidence type="ECO:0000313" key="1">
    <source>
        <dbReference type="EnsemblPlants" id="Kaladp0082s0040.1.v1.1.CDS.1"/>
    </source>
</evidence>
<dbReference type="AlphaFoldDB" id="A0A7N0UTW4"/>
<dbReference type="Proteomes" id="UP000594263">
    <property type="component" value="Unplaced"/>
</dbReference>
<dbReference type="EnsemblPlants" id="Kaladp0082s0040.1.v1.1">
    <property type="protein sequence ID" value="Kaladp0082s0040.1.v1.1.CDS.1"/>
    <property type="gene ID" value="Kaladp0082s0040.v1.1"/>
</dbReference>
<organism evidence="1 2">
    <name type="scientific">Kalanchoe fedtschenkoi</name>
    <name type="common">Lavender scallops</name>
    <name type="synonym">South American air plant</name>
    <dbReference type="NCBI Taxonomy" id="63787"/>
    <lineage>
        <taxon>Eukaryota</taxon>
        <taxon>Viridiplantae</taxon>
        <taxon>Streptophyta</taxon>
        <taxon>Embryophyta</taxon>
        <taxon>Tracheophyta</taxon>
        <taxon>Spermatophyta</taxon>
        <taxon>Magnoliopsida</taxon>
        <taxon>eudicotyledons</taxon>
        <taxon>Gunneridae</taxon>
        <taxon>Pentapetalae</taxon>
        <taxon>Saxifragales</taxon>
        <taxon>Crassulaceae</taxon>
        <taxon>Kalanchoe</taxon>
    </lineage>
</organism>
<sequence length="102" mass="11051">MGVNPGLDLIIPGHLHLLLLCLHKSIRQLVYSSHHLRHSISFPDLLPPAPASQPTPGVMSTTTPLALRFGSKVDQGMPIVQWITASYFFSEGLFNAAPLGVL</sequence>
<dbReference type="Gramene" id="Kaladp0082s0040.1.v1.1">
    <property type="protein sequence ID" value="Kaladp0082s0040.1.v1.1.CDS.1"/>
    <property type="gene ID" value="Kaladp0082s0040.v1.1"/>
</dbReference>
<reference evidence="1" key="1">
    <citation type="submission" date="2021-01" db="UniProtKB">
        <authorList>
            <consortium name="EnsemblPlants"/>
        </authorList>
    </citation>
    <scope>IDENTIFICATION</scope>
</reference>